<dbReference type="OrthoDB" id="7345755at2"/>
<gene>
    <name evidence="1" type="ORF">RSO01_44420</name>
</gene>
<dbReference type="AlphaFoldDB" id="A0A512NEA5"/>
<keyword evidence="2" id="KW-1185">Reference proteome</keyword>
<accession>A0A512NEA5</accession>
<reference evidence="1 2" key="1">
    <citation type="submission" date="2019-07" db="EMBL/GenBank/DDBJ databases">
        <title>Whole genome shotgun sequence of Reyranella soli NBRC 108950.</title>
        <authorList>
            <person name="Hosoyama A."/>
            <person name="Uohara A."/>
            <person name="Ohji S."/>
            <person name="Ichikawa N."/>
        </authorList>
    </citation>
    <scope>NUCLEOTIDE SEQUENCE [LARGE SCALE GENOMIC DNA]</scope>
    <source>
        <strain evidence="1 2">NBRC 108950</strain>
    </source>
</reference>
<dbReference type="EMBL" id="BKAJ01000077">
    <property type="protein sequence ID" value="GEP57276.1"/>
    <property type="molecule type" value="Genomic_DNA"/>
</dbReference>
<organism evidence="1 2">
    <name type="scientific">Reyranella soli</name>
    <dbReference type="NCBI Taxonomy" id="1230389"/>
    <lineage>
        <taxon>Bacteria</taxon>
        <taxon>Pseudomonadati</taxon>
        <taxon>Pseudomonadota</taxon>
        <taxon>Alphaproteobacteria</taxon>
        <taxon>Hyphomicrobiales</taxon>
        <taxon>Reyranellaceae</taxon>
        <taxon>Reyranella</taxon>
    </lineage>
</organism>
<comment type="caution">
    <text evidence="1">The sequence shown here is derived from an EMBL/GenBank/DDBJ whole genome shotgun (WGS) entry which is preliminary data.</text>
</comment>
<sequence>MTEWCGWPVVDDATTWENAQQILTDAELSDGLPLVPPTRRRLEAMVAGVAARSDSHGMMPPLFGDITPDAVAYQCVIAGCVPAELPVVLAACKAILEPDFNLLGIATTTGTAAVALCVHGPIARKLGMNAGTNCLGPGNRANASIGRALQLCLRNIGGARAEIGDMATMGQPGKYTFCFAERNDGPFPTLTARRGLGADASAVTVMGISGTAEVLPGDGEGATPEAILSPIVEGMRAGIVMSSTHRKNERGEQVFLLPLEMAEKIVRHDGWDLLRVQRYMFDQGQLGGGGVARSADAIHPILTGGAGYKMTYLPVWGGGSETVTRVV</sequence>
<evidence type="ECO:0000313" key="2">
    <source>
        <dbReference type="Proteomes" id="UP000321058"/>
    </source>
</evidence>
<protein>
    <submittedName>
        <fullName evidence="1">Uncharacterized protein</fullName>
    </submittedName>
</protein>
<evidence type="ECO:0000313" key="1">
    <source>
        <dbReference type="EMBL" id="GEP57276.1"/>
    </source>
</evidence>
<proteinExistence type="predicted"/>
<dbReference type="Proteomes" id="UP000321058">
    <property type="component" value="Unassembled WGS sequence"/>
</dbReference>
<dbReference type="RefSeq" id="WP_147151654.1">
    <property type="nucleotide sequence ID" value="NZ_BKAJ01000077.1"/>
</dbReference>
<name>A0A512NEA5_9HYPH</name>